<evidence type="ECO:0000313" key="2">
    <source>
        <dbReference type="Proteomes" id="UP000785679"/>
    </source>
</evidence>
<evidence type="ECO:0000313" key="1">
    <source>
        <dbReference type="EMBL" id="TNV79262.1"/>
    </source>
</evidence>
<comment type="caution">
    <text evidence="1">The sequence shown here is derived from an EMBL/GenBank/DDBJ whole genome shotgun (WGS) entry which is preliminary data.</text>
</comment>
<gene>
    <name evidence="1" type="ORF">FGO68_gene15888</name>
</gene>
<keyword evidence="2" id="KW-1185">Reference proteome</keyword>
<protein>
    <submittedName>
        <fullName evidence="1">Uncharacterized protein</fullName>
    </submittedName>
</protein>
<proteinExistence type="predicted"/>
<organism evidence="1 2">
    <name type="scientific">Halteria grandinella</name>
    <dbReference type="NCBI Taxonomy" id="5974"/>
    <lineage>
        <taxon>Eukaryota</taxon>
        <taxon>Sar</taxon>
        <taxon>Alveolata</taxon>
        <taxon>Ciliophora</taxon>
        <taxon>Intramacronucleata</taxon>
        <taxon>Spirotrichea</taxon>
        <taxon>Stichotrichia</taxon>
        <taxon>Sporadotrichida</taxon>
        <taxon>Halteriidae</taxon>
        <taxon>Halteria</taxon>
    </lineage>
</organism>
<name>A0A8J8T1Y3_HALGN</name>
<dbReference type="AlphaFoldDB" id="A0A8J8T1Y3"/>
<accession>A0A8J8T1Y3</accession>
<sequence length="99" mass="11357">MVKFFKSGAHLIELTIIFRMVSRIGLDNLGNFYPQHQFSGFQECLKQSFIFLTKLYDLLRLKAWAVIQSGIRGSHVPCSTNFGALILPLITQQLFFAFQ</sequence>
<dbReference type="Proteomes" id="UP000785679">
    <property type="component" value="Unassembled WGS sequence"/>
</dbReference>
<dbReference type="EMBL" id="RRYP01009158">
    <property type="protein sequence ID" value="TNV79262.1"/>
    <property type="molecule type" value="Genomic_DNA"/>
</dbReference>
<reference evidence="1" key="1">
    <citation type="submission" date="2019-06" db="EMBL/GenBank/DDBJ databases">
        <authorList>
            <person name="Zheng W."/>
        </authorList>
    </citation>
    <scope>NUCLEOTIDE SEQUENCE</scope>
    <source>
        <strain evidence="1">QDHG01</strain>
    </source>
</reference>